<dbReference type="Proteomes" id="UP001498398">
    <property type="component" value="Unassembled WGS sequence"/>
</dbReference>
<evidence type="ECO:0000313" key="1">
    <source>
        <dbReference type="EMBL" id="KAK7435227.1"/>
    </source>
</evidence>
<dbReference type="EMBL" id="JBANRG010000110">
    <property type="protein sequence ID" value="KAK7435227.1"/>
    <property type="molecule type" value="Genomic_DNA"/>
</dbReference>
<proteinExistence type="predicted"/>
<gene>
    <name evidence="1" type="ORF">VKT23_019796</name>
</gene>
<accession>A0ABR1IPG5</accession>
<evidence type="ECO:0000313" key="2">
    <source>
        <dbReference type="Proteomes" id="UP001498398"/>
    </source>
</evidence>
<sequence>MKFRECTPLYSEETTESSPFELDETLIDWVGVAERVTQSPCSPRDDEELWRTALIRDGFSCTITRQYDVVAMKIPSIEEDEILGRGGVLYTTCVQILPDSDYFEGHLIGNGSPQLTDNAAVVLKVLRNMGYIAQDLKGPGARSLPNVMTMTREVYEFFSRLELWFEPTTIKDNYTIQTIHQYIRVPKDCRLSSPNPAFLPLPSQQYLSLSATCAKVAHYSGARRYLEELDDVLEDLEGLELDS</sequence>
<protein>
    <submittedName>
        <fullName evidence="1">Uncharacterized protein</fullName>
    </submittedName>
</protein>
<organism evidence="1 2">
    <name type="scientific">Marasmiellus scandens</name>
    <dbReference type="NCBI Taxonomy" id="2682957"/>
    <lineage>
        <taxon>Eukaryota</taxon>
        <taxon>Fungi</taxon>
        <taxon>Dikarya</taxon>
        <taxon>Basidiomycota</taxon>
        <taxon>Agaricomycotina</taxon>
        <taxon>Agaricomycetes</taxon>
        <taxon>Agaricomycetidae</taxon>
        <taxon>Agaricales</taxon>
        <taxon>Marasmiineae</taxon>
        <taxon>Omphalotaceae</taxon>
        <taxon>Marasmiellus</taxon>
    </lineage>
</organism>
<comment type="caution">
    <text evidence="1">The sequence shown here is derived from an EMBL/GenBank/DDBJ whole genome shotgun (WGS) entry which is preliminary data.</text>
</comment>
<keyword evidence="2" id="KW-1185">Reference proteome</keyword>
<reference evidence="1 2" key="1">
    <citation type="submission" date="2024-01" db="EMBL/GenBank/DDBJ databases">
        <title>A draft genome for the cacao thread blight pathogen Marasmiellus scandens.</title>
        <authorList>
            <person name="Baruah I.K."/>
            <person name="Leung J."/>
            <person name="Bukari Y."/>
            <person name="Amoako-Attah I."/>
            <person name="Meinhardt L.W."/>
            <person name="Bailey B.A."/>
            <person name="Cohen S.P."/>
        </authorList>
    </citation>
    <scope>NUCLEOTIDE SEQUENCE [LARGE SCALE GENOMIC DNA]</scope>
    <source>
        <strain evidence="1 2">GH-19</strain>
    </source>
</reference>
<name>A0ABR1IPG5_9AGAR</name>